<evidence type="ECO:0000256" key="3">
    <source>
        <dbReference type="SAM" id="MobiDB-lite"/>
    </source>
</evidence>
<dbReference type="AlphaFoldDB" id="C0LMW9"/>
<dbReference type="InterPro" id="IPR002347">
    <property type="entry name" value="SDR_fam"/>
</dbReference>
<sequence>MSTPVNPKPFDPATYGPWALVVGGSEGVGAEIAFRLADQGVSTVLVARKTGPLEETAEAVRAKGVECRTLSVDLTEPGATEGIAAACEGLDLGLIVLNAGANTYGSEFVESDMAQVQKVIDLNITSPMQIIRQFGPVPQGPRPRRDRRDGLDGRLPRPRRHERLLRGEGVQPCLRRGPVAGDARVRRRRRRGHPRRRPHPRDGARRPGHGPARLHRQRARGGRRGGPGVHRQRADPRLWRREQPQGRRVLVRRRPWPDRGRLPQADEGPPRELTTGSRARSGVTGAGTSRTGGPRGALLCREGRAGRGLGCSYGCQAALARSAVVGALVAGSRACRSLIRAW</sequence>
<feature type="compositionally biased region" description="Basic residues" evidence="3">
    <location>
        <begin position="206"/>
        <end position="223"/>
    </location>
</feature>
<feature type="compositionally biased region" description="Basic and acidic residues" evidence="3">
    <location>
        <begin position="232"/>
        <end position="245"/>
    </location>
</feature>
<dbReference type="PANTHER" id="PTHR43899:SF13">
    <property type="entry name" value="RH59310P"/>
    <property type="match status" value="1"/>
</dbReference>
<dbReference type="InterPro" id="IPR051019">
    <property type="entry name" value="VLCFA-Steroid_DH"/>
</dbReference>
<reference evidence="4" key="1">
    <citation type="journal article" date="2011" name="FEMS Microbiol. Lett.">
        <title>Functional analysis of long-chain n-alkane degradation by Dietzia spp.</title>
        <authorList>
            <person name="Bihari Z."/>
            <person name="Szvetnik A."/>
            <person name="Szabo Z."/>
            <person name="Blastyak A."/>
            <person name="Zombori Z."/>
            <person name="Balazs M."/>
            <person name="Kiss I."/>
        </authorList>
    </citation>
    <scope>NUCLEOTIDE SEQUENCE</scope>
    <source>
        <strain evidence="4">E1</strain>
    </source>
</reference>
<dbReference type="InterPro" id="IPR036291">
    <property type="entry name" value="NAD(P)-bd_dom_sf"/>
</dbReference>
<accession>C0LMW9</accession>
<organism evidence="4">
    <name type="scientific">Dietzia sp. E1</name>
    <dbReference type="NCBI Taxonomy" id="328361"/>
    <lineage>
        <taxon>Bacteria</taxon>
        <taxon>Bacillati</taxon>
        <taxon>Actinomycetota</taxon>
        <taxon>Actinomycetes</taxon>
        <taxon>Mycobacteriales</taxon>
        <taxon>Dietziaceae</taxon>
        <taxon>Dietzia</taxon>
    </lineage>
</organism>
<dbReference type="GO" id="GO:0016491">
    <property type="term" value="F:oxidoreductase activity"/>
    <property type="evidence" value="ECO:0007669"/>
    <property type="project" value="UniProtKB-KW"/>
</dbReference>
<name>C0LMW9_9ACTN</name>
<dbReference type="EMBL" id="FJ744758">
    <property type="protein sequence ID" value="ACN62572.1"/>
    <property type="molecule type" value="Genomic_DNA"/>
</dbReference>
<dbReference type="SUPFAM" id="SSF51735">
    <property type="entry name" value="NAD(P)-binding Rossmann-fold domains"/>
    <property type="match status" value="1"/>
</dbReference>
<comment type="similarity">
    <text evidence="1">Belongs to the short-chain dehydrogenases/reductases (SDR) family.</text>
</comment>
<evidence type="ECO:0000313" key="4">
    <source>
        <dbReference type="EMBL" id="ACN62572.1"/>
    </source>
</evidence>
<dbReference type="Gene3D" id="3.40.50.720">
    <property type="entry name" value="NAD(P)-binding Rossmann-like Domain"/>
    <property type="match status" value="1"/>
</dbReference>
<feature type="compositionally biased region" description="Basic and acidic residues" evidence="3">
    <location>
        <begin position="146"/>
        <end position="155"/>
    </location>
</feature>
<feature type="region of interest" description="Disordered" evidence="3">
    <location>
        <begin position="132"/>
        <end position="296"/>
    </location>
</feature>
<proteinExistence type="inferred from homology"/>
<protein>
    <submittedName>
        <fullName evidence="4">Short chain dehydrogenase</fullName>
    </submittedName>
</protein>
<evidence type="ECO:0000256" key="2">
    <source>
        <dbReference type="ARBA" id="ARBA00023002"/>
    </source>
</evidence>
<dbReference type="PANTHER" id="PTHR43899">
    <property type="entry name" value="RH59310P"/>
    <property type="match status" value="1"/>
</dbReference>
<evidence type="ECO:0000256" key="1">
    <source>
        <dbReference type="ARBA" id="ARBA00006484"/>
    </source>
</evidence>
<keyword evidence="2" id="KW-0560">Oxidoreductase</keyword>
<feature type="compositionally biased region" description="Basic residues" evidence="3">
    <location>
        <begin position="185"/>
        <end position="199"/>
    </location>
</feature>
<dbReference type="Pfam" id="PF00106">
    <property type="entry name" value="adh_short"/>
    <property type="match status" value="1"/>
</dbReference>